<dbReference type="EMBL" id="BMDP01000002">
    <property type="protein sequence ID" value="GGI54360.1"/>
    <property type="molecule type" value="Genomic_DNA"/>
</dbReference>
<evidence type="ECO:0008006" key="5">
    <source>
        <dbReference type="Google" id="ProtNLM"/>
    </source>
</evidence>
<evidence type="ECO:0000259" key="1">
    <source>
        <dbReference type="Pfam" id="PF13681"/>
    </source>
</evidence>
<reference evidence="3" key="1">
    <citation type="journal article" date="2014" name="Int. J. Syst. Evol. Microbiol.">
        <title>Complete genome sequence of Corynebacterium casei LMG S-19264T (=DSM 44701T), isolated from a smear-ripened cheese.</title>
        <authorList>
            <consortium name="US DOE Joint Genome Institute (JGI-PGF)"/>
            <person name="Walter F."/>
            <person name="Albersmeier A."/>
            <person name="Kalinowski J."/>
            <person name="Ruckert C."/>
        </authorList>
    </citation>
    <scope>NUCLEOTIDE SEQUENCE</scope>
    <source>
        <strain evidence="3">CCM 7664</strain>
    </source>
</reference>
<gene>
    <name evidence="3" type="ORF">GCM10011430_15340</name>
</gene>
<dbReference type="Pfam" id="PF13681">
    <property type="entry name" value="PilX"/>
    <property type="match status" value="1"/>
</dbReference>
<evidence type="ECO:0000313" key="3">
    <source>
        <dbReference type="EMBL" id="GGI54360.1"/>
    </source>
</evidence>
<dbReference type="InterPro" id="IPR025205">
    <property type="entry name" value="PilX/PilW_C"/>
</dbReference>
<keyword evidence="4" id="KW-1185">Reference proteome</keyword>
<evidence type="ECO:0000313" key="4">
    <source>
        <dbReference type="Proteomes" id="UP000627205"/>
    </source>
</evidence>
<comment type="caution">
    <text evidence="3">The sequence shown here is derived from an EMBL/GenBank/DDBJ whole genome shotgun (WGS) entry which is preliminary data.</text>
</comment>
<evidence type="ECO:0000259" key="2">
    <source>
        <dbReference type="Pfam" id="PF14341"/>
    </source>
</evidence>
<name>A0A8J3B3L1_9BURK</name>
<organism evidence="3 4">
    <name type="scientific">Oxalicibacterium solurbis</name>
    <dbReference type="NCBI Taxonomy" id="69280"/>
    <lineage>
        <taxon>Bacteria</taxon>
        <taxon>Pseudomonadati</taxon>
        <taxon>Pseudomonadota</taxon>
        <taxon>Betaproteobacteria</taxon>
        <taxon>Burkholderiales</taxon>
        <taxon>Oxalobacteraceae</taxon>
        <taxon>Oxalicibacterium</taxon>
    </lineage>
</organism>
<dbReference type="Pfam" id="PF14341">
    <property type="entry name" value="PilX_N"/>
    <property type="match status" value="1"/>
</dbReference>
<feature type="domain" description="PilX/PilW C-terminal" evidence="1">
    <location>
        <begin position="99"/>
        <end position="195"/>
    </location>
</feature>
<dbReference type="RefSeq" id="WP_188420419.1">
    <property type="nucleotide sequence ID" value="NZ_BMDP01000002.1"/>
</dbReference>
<sequence>MERGATLIVVLLLLIVVLLLGVGASQIALQGEKSSRNDRDRQIAFQAAEAALLDAETDIEASPDALRSRSHLFSADGVSGFPQTMESSCAAGEANVFLGLCRYAEDEDAAWRHVDFLGADATSTHSVPYGRFTGQVFPVGVGPLPARLPRYIIEMMPDRKPGMAADESAYVYRITAIGFGVRETTQVALQTVYRKASR</sequence>
<proteinExistence type="predicted"/>
<accession>A0A8J3B3L1</accession>
<dbReference type="AlphaFoldDB" id="A0A8J3B3L1"/>
<dbReference type="Proteomes" id="UP000627205">
    <property type="component" value="Unassembled WGS sequence"/>
</dbReference>
<reference evidence="3" key="2">
    <citation type="submission" date="2020-09" db="EMBL/GenBank/DDBJ databases">
        <authorList>
            <person name="Sun Q."/>
            <person name="Sedlacek I."/>
        </authorList>
    </citation>
    <scope>NUCLEOTIDE SEQUENCE</scope>
    <source>
        <strain evidence="3">CCM 7664</strain>
    </source>
</reference>
<protein>
    <recommendedName>
        <fullName evidence="5">Pilus assembly protein</fullName>
    </recommendedName>
</protein>
<dbReference type="InterPro" id="IPR025746">
    <property type="entry name" value="PilX_N_dom"/>
</dbReference>
<feature type="domain" description="Type 4 fimbrial biogenesis protein PilX N-terminal" evidence="2">
    <location>
        <begin position="3"/>
        <end position="52"/>
    </location>
</feature>